<dbReference type="Pfam" id="PF16123">
    <property type="entry name" value="HAGH_C"/>
    <property type="match status" value="1"/>
</dbReference>
<evidence type="ECO:0000259" key="10">
    <source>
        <dbReference type="SMART" id="SM00849"/>
    </source>
</evidence>
<comment type="similarity">
    <text evidence="4">Belongs to the metallo-beta-lactamase superfamily. Glyoxalase II family.</text>
</comment>
<dbReference type="PANTHER" id="PTHR43705">
    <property type="entry name" value="HYDROXYACYLGLUTATHIONE HYDROLASE"/>
    <property type="match status" value="1"/>
</dbReference>
<feature type="domain" description="Metallo-beta-lactamase" evidence="10">
    <location>
        <begin position="12"/>
        <end position="168"/>
    </location>
</feature>
<comment type="caution">
    <text evidence="11">The sequence shown here is derived from an EMBL/GenBank/DDBJ whole genome shotgun (WGS) entry which is preliminary data.</text>
</comment>
<name>A0A0F9ML83_9ZZZZ</name>
<dbReference type="InterPro" id="IPR036866">
    <property type="entry name" value="RibonucZ/Hydroxyglut_hydro"/>
</dbReference>
<dbReference type="SMART" id="SM00849">
    <property type="entry name" value="Lactamase_B"/>
    <property type="match status" value="1"/>
</dbReference>
<dbReference type="PIRSF" id="PIRSF005457">
    <property type="entry name" value="Glx"/>
    <property type="match status" value="1"/>
</dbReference>
<proteinExistence type="inferred from homology"/>
<evidence type="ECO:0000256" key="8">
    <source>
        <dbReference type="ARBA" id="ARBA00022833"/>
    </source>
</evidence>
<accession>A0A0F9ML83</accession>
<dbReference type="GO" id="GO:0046872">
    <property type="term" value="F:metal ion binding"/>
    <property type="evidence" value="ECO:0007669"/>
    <property type="project" value="UniProtKB-KW"/>
</dbReference>
<dbReference type="EMBL" id="LAZR01004501">
    <property type="protein sequence ID" value="KKN08040.1"/>
    <property type="molecule type" value="Genomic_DNA"/>
</dbReference>
<evidence type="ECO:0000256" key="6">
    <source>
        <dbReference type="ARBA" id="ARBA00022723"/>
    </source>
</evidence>
<gene>
    <name evidence="11" type="ORF">LCGC14_1060810</name>
</gene>
<dbReference type="SUPFAM" id="SSF56281">
    <property type="entry name" value="Metallo-hydrolase/oxidoreductase"/>
    <property type="match status" value="1"/>
</dbReference>
<dbReference type="AlphaFoldDB" id="A0A0F9ML83"/>
<dbReference type="GO" id="GO:0004416">
    <property type="term" value="F:hydroxyacylglutathione hydrolase activity"/>
    <property type="evidence" value="ECO:0007669"/>
    <property type="project" value="UniProtKB-EC"/>
</dbReference>
<organism evidence="11">
    <name type="scientific">marine sediment metagenome</name>
    <dbReference type="NCBI Taxonomy" id="412755"/>
    <lineage>
        <taxon>unclassified sequences</taxon>
        <taxon>metagenomes</taxon>
        <taxon>ecological metagenomes</taxon>
    </lineage>
</organism>
<keyword evidence="6" id="KW-0479">Metal-binding</keyword>
<keyword evidence="7" id="KW-0378">Hydrolase</keyword>
<dbReference type="NCBIfam" id="TIGR03413">
    <property type="entry name" value="GSH_gloB"/>
    <property type="match status" value="1"/>
</dbReference>
<dbReference type="InterPro" id="IPR001279">
    <property type="entry name" value="Metallo-B-lactamas"/>
</dbReference>
<comment type="catalytic activity">
    <reaction evidence="1">
        <text>an S-(2-hydroxyacyl)glutathione + H2O = a 2-hydroxy carboxylate + glutathione + H(+)</text>
        <dbReference type="Rhea" id="RHEA:21864"/>
        <dbReference type="ChEBI" id="CHEBI:15377"/>
        <dbReference type="ChEBI" id="CHEBI:15378"/>
        <dbReference type="ChEBI" id="CHEBI:57925"/>
        <dbReference type="ChEBI" id="CHEBI:58896"/>
        <dbReference type="ChEBI" id="CHEBI:71261"/>
        <dbReference type="EC" id="3.1.2.6"/>
    </reaction>
</comment>
<dbReference type="GO" id="GO:0019243">
    <property type="term" value="P:methylglyoxal catabolic process to D-lactate via S-lactoyl-glutathione"/>
    <property type="evidence" value="ECO:0007669"/>
    <property type="project" value="InterPro"/>
</dbReference>
<dbReference type="PANTHER" id="PTHR43705:SF1">
    <property type="entry name" value="HYDROXYACYLGLUTATHIONE HYDROLASE GLOB"/>
    <property type="match status" value="1"/>
</dbReference>
<sequence length="256" mass="28338">MLTIQAVPAFDDNYIWFIQAPDSKNLLIVDPGDAKPVIQAIEQQQLKPIALLITHHHSDHTAGIAELIRRYDIPVYGPKSEAIPYLSHPLSTCENIDLNSAFPAMTILDVPGHTKGHIAYLIDGNLFCGDTLFAAGCGRLLGGTATQLHASLQLIAHLPDQTSIFCTHEYTQANLRFAEAVEPNNAKIKQRIIDTDNLRREGKPSLPSLLITELQTNPFLRCQQPDVIQAAEHFSGHSLNSSEAVFTSLRLWKDDF</sequence>
<comment type="cofactor">
    <cofactor evidence="2">
        <name>Zn(2+)</name>
        <dbReference type="ChEBI" id="CHEBI:29105"/>
    </cofactor>
</comment>
<evidence type="ECO:0000313" key="11">
    <source>
        <dbReference type="EMBL" id="KKN08040.1"/>
    </source>
</evidence>
<keyword evidence="8" id="KW-0862">Zinc</keyword>
<dbReference type="EC" id="3.1.2.6" evidence="5"/>
<dbReference type="InterPro" id="IPR035680">
    <property type="entry name" value="Clx_II_MBL"/>
</dbReference>
<dbReference type="InterPro" id="IPR050110">
    <property type="entry name" value="Glyoxalase_II_hydrolase"/>
</dbReference>
<dbReference type="CDD" id="cd07723">
    <property type="entry name" value="hydroxyacylglutathione_hydrolase_MBL-fold"/>
    <property type="match status" value="1"/>
</dbReference>
<protein>
    <recommendedName>
        <fullName evidence="5">hydroxyacylglutathione hydrolase</fullName>
        <ecNumber evidence="5">3.1.2.6</ecNumber>
    </recommendedName>
    <alternativeName>
        <fullName evidence="9">Glyoxalase II</fullName>
    </alternativeName>
</protein>
<evidence type="ECO:0000256" key="3">
    <source>
        <dbReference type="ARBA" id="ARBA00004963"/>
    </source>
</evidence>
<dbReference type="InterPro" id="IPR017782">
    <property type="entry name" value="Hydroxyacylglutathione_Hdrlase"/>
</dbReference>
<comment type="pathway">
    <text evidence="3">Secondary metabolite metabolism; methylglyoxal degradation; (R)-lactate from methylglyoxal: step 2/2.</text>
</comment>
<dbReference type="HAMAP" id="MF_01374">
    <property type="entry name" value="Glyoxalase_2"/>
    <property type="match status" value="1"/>
</dbReference>
<evidence type="ECO:0000256" key="7">
    <source>
        <dbReference type="ARBA" id="ARBA00022801"/>
    </source>
</evidence>
<evidence type="ECO:0000256" key="5">
    <source>
        <dbReference type="ARBA" id="ARBA00011917"/>
    </source>
</evidence>
<reference evidence="11" key="1">
    <citation type="journal article" date="2015" name="Nature">
        <title>Complex archaea that bridge the gap between prokaryotes and eukaryotes.</title>
        <authorList>
            <person name="Spang A."/>
            <person name="Saw J.H."/>
            <person name="Jorgensen S.L."/>
            <person name="Zaremba-Niedzwiedzka K."/>
            <person name="Martijn J."/>
            <person name="Lind A.E."/>
            <person name="van Eijk R."/>
            <person name="Schleper C."/>
            <person name="Guy L."/>
            <person name="Ettema T.J."/>
        </authorList>
    </citation>
    <scope>NUCLEOTIDE SEQUENCE</scope>
</reference>
<dbReference type="Gene3D" id="3.60.15.10">
    <property type="entry name" value="Ribonuclease Z/Hydroxyacylglutathione hydrolase-like"/>
    <property type="match status" value="1"/>
</dbReference>
<evidence type="ECO:0000256" key="9">
    <source>
        <dbReference type="ARBA" id="ARBA00031044"/>
    </source>
</evidence>
<evidence type="ECO:0000256" key="1">
    <source>
        <dbReference type="ARBA" id="ARBA00001623"/>
    </source>
</evidence>
<evidence type="ECO:0000256" key="2">
    <source>
        <dbReference type="ARBA" id="ARBA00001947"/>
    </source>
</evidence>
<evidence type="ECO:0000256" key="4">
    <source>
        <dbReference type="ARBA" id="ARBA00006759"/>
    </source>
</evidence>
<dbReference type="Pfam" id="PF00753">
    <property type="entry name" value="Lactamase_B"/>
    <property type="match status" value="1"/>
</dbReference>
<dbReference type="InterPro" id="IPR032282">
    <property type="entry name" value="HAGH_C"/>
</dbReference>